<protein>
    <submittedName>
        <fullName evidence="1">Uncharacterized protein</fullName>
    </submittedName>
</protein>
<dbReference type="RefSeq" id="WP_015070293.1">
    <property type="nucleotide sequence ID" value="NC_019395.1"/>
</dbReference>
<dbReference type="PATRIC" id="fig|1171373.8.peg.1558"/>
<sequence length="152" mass="16393">MTTASVTLTESQMSILGLTLQWSAAPRIAEQRVVAPLVEARRELVQLLGPFDGEVTVSGPTHISGVGAEKVTVRNPADQRDRDAVAEHDDLTRLTMAAARVIGDRRDLISLDAQAGTSGEDRDVAVAHLERSLNDLADVLSVVINHQEHRNA</sequence>
<proteinExistence type="predicted"/>
<name>K7S493_ACIA4</name>
<dbReference type="EMBL" id="CP003493">
    <property type="protein sequence ID" value="AFV89387.1"/>
    <property type="molecule type" value="Genomic_DNA"/>
</dbReference>
<dbReference type="Proteomes" id="UP000000214">
    <property type="component" value="Chromosome"/>
</dbReference>
<organism evidence="1 2">
    <name type="scientific">Acidipropionibacterium acidipropionici (strain ATCC 4875 / DSM 20272 / JCM 6432 / NBRC 12425 / NCIMB 8070 / 4)</name>
    <name type="common">Propionibacterium acidipropionici</name>
    <dbReference type="NCBI Taxonomy" id="1171373"/>
    <lineage>
        <taxon>Bacteria</taxon>
        <taxon>Bacillati</taxon>
        <taxon>Actinomycetota</taxon>
        <taxon>Actinomycetes</taxon>
        <taxon>Propionibacteriales</taxon>
        <taxon>Propionibacteriaceae</taxon>
        <taxon>Acidipropionibacterium</taxon>
    </lineage>
</organism>
<evidence type="ECO:0000313" key="1">
    <source>
        <dbReference type="EMBL" id="AFV89387.1"/>
    </source>
</evidence>
<reference evidence="1 2" key="1">
    <citation type="journal article" date="2012" name="BMC Genomics">
        <title>The genome sequence of Propionibacterium acidipropionici provides insights into its biotechnological and industrial potential.</title>
        <authorList>
            <person name="Parizzi L.P."/>
            <person name="Grassi M.C."/>
            <person name="Llerena L.A."/>
            <person name="Carazzolle M.F."/>
            <person name="Queiroz V.L."/>
            <person name="Lunardi I."/>
            <person name="Zeidler A.F."/>
            <person name="Teixeira P.J."/>
            <person name="Mieczkowski P."/>
            <person name="Rincones J."/>
            <person name="Pereira G.A."/>
        </authorList>
    </citation>
    <scope>NUCLEOTIDE SEQUENCE [LARGE SCALE GENOMIC DNA]</scope>
    <source>
        <strain evidence="2">ATCC 4875 / DSM 20272 / JCM 6432 / NBRC 12425 / NCIMB 8070</strain>
    </source>
</reference>
<dbReference type="HOGENOM" id="CLU_1720716_0_0_11"/>
<dbReference type="STRING" id="1171373.PACID_15740"/>
<dbReference type="AlphaFoldDB" id="K7S493"/>
<gene>
    <name evidence="1" type="ordered locus">PACID_15740</name>
</gene>
<dbReference type="KEGG" id="pbo:PACID_15740"/>
<accession>K7S493</accession>
<evidence type="ECO:0000313" key="2">
    <source>
        <dbReference type="Proteomes" id="UP000000214"/>
    </source>
</evidence>